<dbReference type="STRING" id="28136.SAMN02745202_01957"/>
<dbReference type="Proteomes" id="UP000190065">
    <property type="component" value="Unassembled WGS sequence"/>
</dbReference>
<dbReference type="GO" id="GO:0005975">
    <property type="term" value="P:carbohydrate metabolic process"/>
    <property type="evidence" value="ECO:0007669"/>
    <property type="project" value="InterPro"/>
</dbReference>
<organism evidence="3 4">
    <name type="scientific">Segatella oulorum</name>
    <dbReference type="NCBI Taxonomy" id="28136"/>
    <lineage>
        <taxon>Bacteria</taxon>
        <taxon>Pseudomonadati</taxon>
        <taxon>Bacteroidota</taxon>
        <taxon>Bacteroidia</taxon>
        <taxon>Bacteroidales</taxon>
        <taxon>Prevotellaceae</taxon>
        <taxon>Segatella</taxon>
    </lineage>
</organism>
<gene>
    <name evidence="3" type="ORF">SAMN02745202_01957</name>
</gene>
<accession>A0A1T4QU57</accession>
<keyword evidence="1" id="KW-0328">Glycosyltransferase</keyword>
<dbReference type="GO" id="GO:0016020">
    <property type="term" value="C:membrane"/>
    <property type="evidence" value="ECO:0007669"/>
    <property type="project" value="InterPro"/>
</dbReference>
<dbReference type="InterPro" id="IPR002516">
    <property type="entry name" value="Glyco_trans_11"/>
</dbReference>
<dbReference type="EMBL" id="FUXK01000025">
    <property type="protein sequence ID" value="SKA07280.1"/>
    <property type="molecule type" value="Genomic_DNA"/>
</dbReference>
<evidence type="ECO:0000256" key="1">
    <source>
        <dbReference type="ARBA" id="ARBA00022676"/>
    </source>
</evidence>
<sequence>MKIVRIIGGLGNQMFQYALALALKQQQENEDMKLDLSAFRGYKKHGSFHLAQCFGTTLPAATWEEVAQLAWYYPHYQLWRLGHRVLPVRKTMLKEPDNGAFLPEVLQRKGDAYYEGYWQDERYFSHYRPAILQAFTFPAFTNPRNLAVQQQINTTESVAIHVRRGDYLHDALFRNTCGLAYYQRAITCILQHVVHPVFYVFSDDMAWCRQHIQPLLQTNEAVFVDWNHGKASICDLHLMTLCRHHIIANSSFSWWGAWLSPHQAGWIIAPKQWYTHEEKVSPAAERWLKL</sequence>
<dbReference type="Pfam" id="PF01531">
    <property type="entry name" value="Glyco_transf_11"/>
    <property type="match status" value="1"/>
</dbReference>
<dbReference type="PANTHER" id="PTHR11927">
    <property type="entry name" value="GALACTOSIDE 2-L-FUCOSYLTRANSFERASE"/>
    <property type="match status" value="1"/>
</dbReference>
<dbReference type="RefSeq" id="WP_025071137.1">
    <property type="nucleotide sequence ID" value="NZ_FUXK01000025.1"/>
</dbReference>
<evidence type="ECO:0000313" key="3">
    <source>
        <dbReference type="EMBL" id="SKA07280.1"/>
    </source>
</evidence>
<reference evidence="3 4" key="1">
    <citation type="submission" date="2017-02" db="EMBL/GenBank/DDBJ databases">
        <authorList>
            <person name="Peterson S.W."/>
        </authorList>
    </citation>
    <scope>NUCLEOTIDE SEQUENCE [LARGE SCALE GENOMIC DNA]</scope>
    <source>
        <strain evidence="3 4">ATCC 43324</strain>
    </source>
</reference>
<protein>
    <submittedName>
        <fullName evidence="3">Glycosyl transferase family 11</fullName>
    </submittedName>
</protein>
<dbReference type="PANTHER" id="PTHR11927:SF9">
    <property type="entry name" value="L-FUCOSYLTRANSFERASE"/>
    <property type="match status" value="1"/>
</dbReference>
<dbReference type="AlphaFoldDB" id="A0A1T4QU57"/>
<dbReference type="eggNOG" id="ENOG502ZC3Y">
    <property type="taxonomic scope" value="Bacteria"/>
</dbReference>
<dbReference type="GO" id="GO:0008107">
    <property type="term" value="F:galactoside 2-alpha-L-fucosyltransferase activity"/>
    <property type="evidence" value="ECO:0007669"/>
    <property type="project" value="InterPro"/>
</dbReference>
<evidence type="ECO:0000313" key="4">
    <source>
        <dbReference type="Proteomes" id="UP000190065"/>
    </source>
</evidence>
<evidence type="ECO:0000256" key="2">
    <source>
        <dbReference type="ARBA" id="ARBA00022679"/>
    </source>
</evidence>
<name>A0A1T4QU57_9BACT</name>
<dbReference type="CDD" id="cd11301">
    <property type="entry name" value="Fut1_Fut2_like"/>
    <property type="match status" value="1"/>
</dbReference>
<keyword evidence="2 3" id="KW-0808">Transferase</keyword>
<proteinExistence type="predicted"/>